<comment type="caution">
    <text evidence="1">The sequence shown here is derived from an EMBL/GenBank/DDBJ whole genome shotgun (WGS) entry which is preliminary data.</text>
</comment>
<reference evidence="1" key="1">
    <citation type="submission" date="2023-07" db="EMBL/GenBank/DDBJ databases">
        <title>Chromosome-level Genome Assembly of Striped Snakehead (Channa striata).</title>
        <authorList>
            <person name="Liu H."/>
        </authorList>
    </citation>
    <scope>NUCLEOTIDE SEQUENCE</scope>
    <source>
        <strain evidence="1">Gz</strain>
        <tissue evidence="1">Muscle</tissue>
    </source>
</reference>
<accession>A0AA88MZ38</accession>
<dbReference type="EMBL" id="JAUPFM010000007">
    <property type="protein sequence ID" value="KAK2847057.1"/>
    <property type="molecule type" value="Genomic_DNA"/>
</dbReference>
<organism evidence="1 2">
    <name type="scientific">Channa striata</name>
    <name type="common">Snakehead murrel</name>
    <name type="synonym">Ophicephalus striatus</name>
    <dbReference type="NCBI Taxonomy" id="64152"/>
    <lineage>
        <taxon>Eukaryota</taxon>
        <taxon>Metazoa</taxon>
        <taxon>Chordata</taxon>
        <taxon>Craniata</taxon>
        <taxon>Vertebrata</taxon>
        <taxon>Euteleostomi</taxon>
        <taxon>Actinopterygii</taxon>
        <taxon>Neopterygii</taxon>
        <taxon>Teleostei</taxon>
        <taxon>Neoteleostei</taxon>
        <taxon>Acanthomorphata</taxon>
        <taxon>Anabantaria</taxon>
        <taxon>Anabantiformes</taxon>
        <taxon>Channoidei</taxon>
        <taxon>Channidae</taxon>
        <taxon>Channa</taxon>
    </lineage>
</organism>
<proteinExistence type="predicted"/>
<keyword evidence="2" id="KW-1185">Reference proteome</keyword>
<sequence length="96" mass="10092">MVQAVPRNVTVFKNIPLAVTPKQGAVSAKLHTVAHSVRKNVTPASSVEAVSSYVIVQVECHVTRGLENVASDVLQAYKAANVSRPAKLGAMGKTVV</sequence>
<evidence type="ECO:0000313" key="2">
    <source>
        <dbReference type="Proteomes" id="UP001187415"/>
    </source>
</evidence>
<dbReference type="AlphaFoldDB" id="A0AA88MZ38"/>
<name>A0AA88MZ38_CHASR</name>
<gene>
    <name evidence="1" type="ORF">Q5P01_010056</name>
</gene>
<evidence type="ECO:0000313" key="1">
    <source>
        <dbReference type="EMBL" id="KAK2847057.1"/>
    </source>
</evidence>
<dbReference type="Proteomes" id="UP001187415">
    <property type="component" value="Unassembled WGS sequence"/>
</dbReference>
<protein>
    <submittedName>
        <fullName evidence="1">Uncharacterized protein</fullName>
    </submittedName>
</protein>